<gene>
    <name evidence="2" type="ORF">R0G89_00380</name>
</gene>
<feature type="transmembrane region" description="Helical" evidence="1">
    <location>
        <begin position="351"/>
        <end position="372"/>
    </location>
</feature>
<feature type="transmembrane region" description="Helical" evidence="1">
    <location>
        <begin position="379"/>
        <end position="401"/>
    </location>
</feature>
<dbReference type="EMBL" id="JAWJAV010000001">
    <property type="protein sequence ID" value="MDV2620192.1"/>
    <property type="molecule type" value="Genomic_DNA"/>
</dbReference>
<sequence>MQINNQKRDLLLSSCIPALVMLTYFIYRGFAPFGSSSLLTVDMGQQYVAFYEYFRQTILGHPGQLFYSFSNGLGSDMFGTWAYYLLSPTNLILLFFKKESITTGILIVTLVKYALAGLTAALYLHHLARSLGRNPNRLSVAGFATSYSLMAFSIANQLNLFWLDAPILLPLIIMGIDQIIVDRKLKLFVISMTAMVIINYYFAYMIGIFTVMYFLWRSPRLNWRKAWSFVQAWLAVGIFSAVTWMPTLWALLHGKANYTENTLQWKFEYNPLKMVLKLFPGTFSFKQMSEGLPNIYVGMVILIAVIAYFFNRQIKLSQRLSALAITAIFLLSFCWSPLDLLWHAMQFPWWYAYRFSFIFSFWMMMLAFWGMLYPLQNKLLAPLVTSLLGLCLILLAGIQFLPKAQDFLSNDQLILGGILFIAALLLWVGLQSTNSNPALRSIMLGLMVLDVGINAVWSLNRISYVSQSEFQTYSVAARKALRQIKKHPADFQRIGTNYFRAKNDPIQLGFNSGASFNSNLETNSLEAMADLGQPTTSGNITYMNGTLLSDAFLDFRSWSLVDAQPKKNPFLTRSVRHDILQSYDYFDKTRYANNYRNPYAISLGTMTSQPVTNQLPAYRPLEYQNAIMTALGGQSKVNLFDDLTSTAQIYYSNVSTSADVRNAVLNKQKLNKGASVTFEVVPQTDDPLYITAGSQMNYHNADIFVNNQRITEDIDYDHPIILSVADHSRGKRVRIQIVLKKSTLLMSDFGIYQLDFAKFKQLDHVAQNNQLTDVQTNGNVVTGKLKATTKRPYLFTSIPYSPGWHLKVDGHAVATQKVANHFLGSADKISSGTHQWKLTYYPPLLGMGTIITLLGWLGLLIKLWWQKSRRK</sequence>
<evidence type="ECO:0000313" key="3">
    <source>
        <dbReference type="Proteomes" id="UP001280897"/>
    </source>
</evidence>
<feature type="transmembrane region" description="Helical" evidence="1">
    <location>
        <begin position="228"/>
        <end position="252"/>
    </location>
</feature>
<proteinExistence type="predicted"/>
<evidence type="ECO:0000256" key="1">
    <source>
        <dbReference type="SAM" id="Phobius"/>
    </source>
</evidence>
<feature type="transmembrane region" description="Helical" evidence="1">
    <location>
        <begin position="103"/>
        <end position="124"/>
    </location>
</feature>
<feature type="transmembrane region" description="Helical" evidence="1">
    <location>
        <begin position="9"/>
        <end position="27"/>
    </location>
</feature>
<feature type="transmembrane region" description="Helical" evidence="1">
    <location>
        <begin position="78"/>
        <end position="96"/>
    </location>
</feature>
<accession>A0AAW8YBI4</accession>
<dbReference type="AlphaFoldDB" id="A0AAW8YBI4"/>
<keyword evidence="1" id="KW-1133">Transmembrane helix</keyword>
<evidence type="ECO:0000313" key="2">
    <source>
        <dbReference type="EMBL" id="MDV2620192.1"/>
    </source>
</evidence>
<organism evidence="2 3">
    <name type="scientific">Pediococcus acidilactici</name>
    <dbReference type="NCBI Taxonomy" id="1254"/>
    <lineage>
        <taxon>Bacteria</taxon>
        <taxon>Bacillati</taxon>
        <taxon>Bacillota</taxon>
        <taxon>Bacilli</taxon>
        <taxon>Lactobacillales</taxon>
        <taxon>Lactobacillaceae</taxon>
        <taxon>Pediococcus</taxon>
        <taxon>Pediococcus acidilactici group</taxon>
    </lineage>
</organism>
<feature type="transmembrane region" description="Helical" evidence="1">
    <location>
        <begin position="291"/>
        <end position="310"/>
    </location>
</feature>
<dbReference type="RefSeq" id="WP_317071787.1">
    <property type="nucleotide sequence ID" value="NZ_JAWJAV010000001.1"/>
</dbReference>
<dbReference type="Pfam" id="PF09586">
    <property type="entry name" value="YfhO"/>
    <property type="match status" value="1"/>
</dbReference>
<keyword evidence="1" id="KW-0812">Transmembrane</keyword>
<keyword evidence="1" id="KW-0472">Membrane</keyword>
<feature type="transmembrane region" description="Helical" evidence="1">
    <location>
        <begin position="322"/>
        <end position="345"/>
    </location>
</feature>
<feature type="transmembrane region" description="Helical" evidence="1">
    <location>
        <begin position="161"/>
        <end position="181"/>
    </location>
</feature>
<dbReference type="InterPro" id="IPR018580">
    <property type="entry name" value="Uncharacterised_YfhO"/>
</dbReference>
<feature type="transmembrane region" description="Helical" evidence="1">
    <location>
        <begin position="442"/>
        <end position="459"/>
    </location>
</feature>
<protein>
    <submittedName>
        <fullName evidence="2">YfhO family protein</fullName>
    </submittedName>
</protein>
<dbReference type="PANTHER" id="PTHR38454:SF1">
    <property type="entry name" value="INTEGRAL MEMBRANE PROTEIN"/>
    <property type="match status" value="1"/>
</dbReference>
<dbReference type="Proteomes" id="UP001280897">
    <property type="component" value="Unassembled WGS sequence"/>
</dbReference>
<name>A0AAW8YBI4_PEDAC</name>
<feature type="transmembrane region" description="Helical" evidence="1">
    <location>
        <begin position="136"/>
        <end position="154"/>
    </location>
</feature>
<feature type="transmembrane region" description="Helical" evidence="1">
    <location>
        <begin position="840"/>
        <end position="865"/>
    </location>
</feature>
<reference evidence="2" key="2">
    <citation type="submission" date="2023-10" db="EMBL/GenBank/DDBJ databases">
        <authorList>
            <person name="Khurajog B."/>
        </authorList>
    </citation>
    <scope>NUCLEOTIDE SEQUENCE</scope>
    <source>
        <strain evidence="2">BF9</strain>
    </source>
</reference>
<dbReference type="PANTHER" id="PTHR38454">
    <property type="entry name" value="INTEGRAL MEMBRANE PROTEIN-RELATED"/>
    <property type="match status" value="1"/>
</dbReference>
<feature type="transmembrane region" description="Helical" evidence="1">
    <location>
        <begin position="413"/>
        <end position="430"/>
    </location>
</feature>
<comment type="caution">
    <text evidence="2">The sequence shown here is derived from an EMBL/GenBank/DDBJ whole genome shotgun (WGS) entry which is preliminary data.</text>
</comment>
<reference evidence="2" key="1">
    <citation type="journal article" date="2023" name="PeerJ">
        <title>Selection and evaluation of lactic acid bacteria from chicken feces in Thailand as potential probiotics.</title>
        <authorList>
            <person name="Khurajog B."/>
            <person name="Disastra Y."/>
            <person name="Lawwyne L.D."/>
            <person name="Sirichokchatchawan W."/>
            <person name="Niyomtham W."/>
            <person name="Yindee J."/>
            <person name="Hampson D.J."/>
            <person name="Prapasarakul N."/>
        </authorList>
    </citation>
    <scope>NUCLEOTIDE SEQUENCE</scope>
    <source>
        <strain evidence="2">BF9</strain>
    </source>
</reference>
<feature type="transmembrane region" description="Helical" evidence="1">
    <location>
        <begin position="187"/>
        <end position="216"/>
    </location>
</feature>